<evidence type="ECO:0000313" key="7">
    <source>
        <dbReference type="EMBL" id="SFR49381.1"/>
    </source>
</evidence>
<feature type="transmembrane region" description="Helical" evidence="5">
    <location>
        <begin position="110"/>
        <end position="131"/>
    </location>
</feature>
<dbReference type="OrthoDB" id="7270324at2"/>
<dbReference type="Pfam" id="PF06271">
    <property type="entry name" value="RDD"/>
    <property type="match status" value="1"/>
</dbReference>
<organism evidence="7 8">
    <name type="scientific">Litoreibacter janthinus</name>
    <dbReference type="NCBI Taxonomy" id="670154"/>
    <lineage>
        <taxon>Bacteria</taxon>
        <taxon>Pseudomonadati</taxon>
        <taxon>Pseudomonadota</taxon>
        <taxon>Alphaproteobacteria</taxon>
        <taxon>Rhodobacterales</taxon>
        <taxon>Roseobacteraceae</taxon>
        <taxon>Litoreibacter</taxon>
    </lineage>
</organism>
<evidence type="ECO:0000259" key="6">
    <source>
        <dbReference type="Pfam" id="PF06271"/>
    </source>
</evidence>
<keyword evidence="8" id="KW-1185">Reference proteome</keyword>
<feature type="transmembrane region" description="Helical" evidence="5">
    <location>
        <begin position="31"/>
        <end position="49"/>
    </location>
</feature>
<feature type="domain" description="RDD" evidence="6">
    <location>
        <begin position="29"/>
        <end position="143"/>
    </location>
</feature>
<protein>
    <submittedName>
        <fullName evidence="7">RDD family protein</fullName>
    </submittedName>
</protein>
<proteinExistence type="predicted"/>
<reference evidence="8" key="1">
    <citation type="submission" date="2016-10" db="EMBL/GenBank/DDBJ databases">
        <authorList>
            <person name="Varghese N."/>
            <person name="Submissions S."/>
        </authorList>
    </citation>
    <scope>NUCLEOTIDE SEQUENCE [LARGE SCALE GENOMIC DNA]</scope>
    <source>
        <strain evidence="8">DSM 26921</strain>
    </source>
</reference>
<dbReference type="GO" id="GO:0016020">
    <property type="term" value="C:membrane"/>
    <property type="evidence" value="ECO:0007669"/>
    <property type="project" value="UniProtKB-SubCell"/>
</dbReference>
<accession>A0A1I6H547</accession>
<feature type="transmembrane region" description="Helical" evidence="5">
    <location>
        <begin position="54"/>
        <end position="74"/>
    </location>
</feature>
<name>A0A1I6H547_9RHOB</name>
<keyword evidence="3 5" id="KW-1133">Transmembrane helix</keyword>
<keyword evidence="2 5" id="KW-0812">Transmembrane</keyword>
<dbReference type="InterPro" id="IPR010432">
    <property type="entry name" value="RDD"/>
</dbReference>
<evidence type="ECO:0000256" key="4">
    <source>
        <dbReference type="ARBA" id="ARBA00023136"/>
    </source>
</evidence>
<dbReference type="EMBL" id="FOYO01000001">
    <property type="protein sequence ID" value="SFR49381.1"/>
    <property type="molecule type" value="Genomic_DNA"/>
</dbReference>
<comment type="subcellular location">
    <subcellularLocation>
        <location evidence="1">Membrane</location>
        <topology evidence="1">Multi-pass membrane protein</topology>
    </subcellularLocation>
</comment>
<dbReference type="STRING" id="670154.SAMN04488002_2509"/>
<dbReference type="AlphaFoldDB" id="A0A1I6H547"/>
<evidence type="ECO:0000256" key="5">
    <source>
        <dbReference type="SAM" id="Phobius"/>
    </source>
</evidence>
<evidence type="ECO:0000256" key="2">
    <source>
        <dbReference type="ARBA" id="ARBA00022692"/>
    </source>
</evidence>
<keyword evidence="4 5" id="KW-0472">Membrane</keyword>
<evidence type="ECO:0000256" key="3">
    <source>
        <dbReference type="ARBA" id="ARBA00022989"/>
    </source>
</evidence>
<evidence type="ECO:0000256" key="1">
    <source>
        <dbReference type="ARBA" id="ARBA00004141"/>
    </source>
</evidence>
<gene>
    <name evidence="7" type="ORF">SAMN04488002_2509</name>
</gene>
<dbReference type="Proteomes" id="UP000199658">
    <property type="component" value="Unassembled WGS sequence"/>
</dbReference>
<evidence type="ECO:0000313" key="8">
    <source>
        <dbReference type="Proteomes" id="UP000199658"/>
    </source>
</evidence>
<sequence length="154" mass="17079">MSFTMNDNTYDALPDPLTQPAFYDGVGVKRLLAWVVDTVFVGMIAAVIASIPLFLLWFVFPLVFLVVSLIYRIGSIRAFSATPGMRLFNIELRNHEGHRLDGSEAAMHTIGFMIASAFFIPQVASVFLMLMSERGQGLHDMFTGIVAINSPGRY</sequence>